<dbReference type="GO" id="GO:0019290">
    <property type="term" value="P:siderophore biosynthetic process"/>
    <property type="evidence" value="ECO:0007669"/>
    <property type="project" value="InterPro"/>
</dbReference>
<feature type="domain" description="Aerobactin siderophore biosynthesis IucA/IucC N-terminal" evidence="4">
    <location>
        <begin position="165"/>
        <end position="393"/>
    </location>
</feature>
<dbReference type="InterPro" id="IPR022770">
    <property type="entry name" value="IucA/IucC-like_C"/>
</dbReference>
<dbReference type="Pfam" id="PF06276">
    <property type="entry name" value="FhuF"/>
    <property type="match status" value="1"/>
</dbReference>
<feature type="region of interest" description="Disordered" evidence="3">
    <location>
        <begin position="575"/>
        <end position="604"/>
    </location>
</feature>
<proteinExistence type="inferred from homology"/>
<sequence>MHRDGKGSTPVTKREDSRIRDRILRDLINAMLAENLFGLKEKGRIFHEPLPEWGDFREGEAGYRISLFPEKNLCFPVVLSSVRGQLELSRLPVVFEGEGGSRHPGPVEVFQLLLESEEPVPNGDGFIEELRTAQKHATLALEAWDRFREEPSRPESLRWTERLASMRDRPFHPTARAKVGWEEEEYRNYSPEFGNSFGIDWVAVQRNFVRIGGEGDRMDVLLGEQRVMEAMREKGLSRKEWVPVPVHPWQSRRMISSLFEREFQEGILVPLLKNTGCYQATSSLRTLAPWRRKGIHLKLALGIGSLSALRILPSRYLENGSKAQAAMEALLRKDPVPGTSVHLCDERDWCVFRRPGEDPFGDRPGHLAAQIRRYPESVTADPGIRPVPMSALAVEEGIDCLGLSDGRLEEMLERFRSVCEPFVEMALQFASHGVMPEVHGQNVLLLFRNGSPEGIVLRDHDTLRIHPPWMEAAGVKPPRYTVKPGTPNNLILSSPEALLAYFQTLGVQVNLGAIADAWSRKWGIGEEQFFRQIRASVEAVLEQQPIRHREVFRRVLLREDRWPFKKILAPLLQRKGTGGGSMPSGTGYISNPLSGSAERERMGG</sequence>
<evidence type="ECO:0000256" key="2">
    <source>
        <dbReference type="ARBA" id="ARBA00007832"/>
    </source>
</evidence>
<accession>A0A2T6C8R8</accession>
<dbReference type="AlphaFoldDB" id="A0A2T6C8R8"/>
<evidence type="ECO:0000259" key="5">
    <source>
        <dbReference type="Pfam" id="PF06276"/>
    </source>
</evidence>
<comment type="similarity">
    <text evidence="2">Belongs to the IucA/IucC family.</text>
</comment>
<comment type="pathway">
    <text evidence="1">Siderophore biosynthesis.</text>
</comment>
<dbReference type="GO" id="GO:0016881">
    <property type="term" value="F:acid-amino acid ligase activity"/>
    <property type="evidence" value="ECO:0007669"/>
    <property type="project" value="UniProtKB-ARBA"/>
</dbReference>
<dbReference type="InterPro" id="IPR007310">
    <property type="entry name" value="Aerobactin_biosyn_IucA/IucC_N"/>
</dbReference>
<dbReference type="EMBL" id="QBKR01000002">
    <property type="protein sequence ID" value="PTX64689.1"/>
    <property type="molecule type" value="Genomic_DNA"/>
</dbReference>
<evidence type="ECO:0000256" key="1">
    <source>
        <dbReference type="ARBA" id="ARBA00004924"/>
    </source>
</evidence>
<reference evidence="6 7" key="1">
    <citation type="submission" date="2018-04" db="EMBL/GenBank/DDBJ databases">
        <title>Genomic Encyclopedia of Archaeal and Bacterial Type Strains, Phase II (KMG-II): from individual species to whole genera.</title>
        <authorList>
            <person name="Goeker M."/>
        </authorList>
    </citation>
    <scope>NUCLEOTIDE SEQUENCE [LARGE SCALE GENOMIC DNA]</scope>
    <source>
        <strain evidence="6 7">DSM 45787</strain>
    </source>
</reference>
<comment type="caution">
    <text evidence="6">The sequence shown here is derived from an EMBL/GenBank/DDBJ whole genome shotgun (WGS) entry which is preliminary data.</text>
</comment>
<evidence type="ECO:0000313" key="6">
    <source>
        <dbReference type="EMBL" id="PTX64689.1"/>
    </source>
</evidence>
<dbReference type="PANTHER" id="PTHR34384">
    <property type="entry name" value="L-2,3-DIAMINOPROPANOATE--CITRATE LIGASE"/>
    <property type="match status" value="1"/>
</dbReference>
<protein>
    <submittedName>
        <fullName evidence="6">Siderophore synthetase component</fullName>
    </submittedName>
</protein>
<feature type="domain" description="Aerobactin siderophore biosynthesis IucA/IucC-like C-terminal" evidence="5">
    <location>
        <begin position="429"/>
        <end position="568"/>
    </location>
</feature>
<evidence type="ECO:0000259" key="4">
    <source>
        <dbReference type="Pfam" id="PF04183"/>
    </source>
</evidence>
<gene>
    <name evidence="6" type="ORF">C8P63_102184</name>
</gene>
<dbReference type="Proteomes" id="UP000244240">
    <property type="component" value="Unassembled WGS sequence"/>
</dbReference>
<keyword evidence="7" id="KW-1185">Reference proteome</keyword>
<dbReference type="InterPro" id="IPR037455">
    <property type="entry name" value="LucA/IucC-like"/>
</dbReference>
<dbReference type="Pfam" id="PF04183">
    <property type="entry name" value="IucA_IucC"/>
    <property type="match status" value="1"/>
</dbReference>
<dbReference type="PANTHER" id="PTHR34384:SF6">
    <property type="entry name" value="STAPHYLOFERRIN B SYNTHASE"/>
    <property type="match status" value="1"/>
</dbReference>
<evidence type="ECO:0000313" key="7">
    <source>
        <dbReference type="Proteomes" id="UP000244240"/>
    </source>
</evidence>
<organism evidence="6 7">
    <name type="scientific">Melghirimyces profundicolus</name>
    <dbReference type="NCBI Taxonomy" id="1242148"/>
    <lineage>
        <taxon>Bacteria</taxon>
        <taxon>Bacillati</taxon>
        <taxon>Bacillota</taxon>
        <taxon>Bacilli</taxon>
        <taxon>Bacillales</taxon>
        <taxon>Thermoactinomycetaceae</taxon>
        <taxon>Melghirimyces</taxon>
    </lineage>
</organism>
<evidence type="ECO:0000256" key="3">
    <source>
        <dbReference type="SAM" id="MobiDB-lite"/>
    </source>
</evidence>
<name>A0A2T6C8R8_9BACL</name>
<dbReference type="Gene3D" id="1.10.510.40">
    <property type="match status" value="1"/>
</dbReference>